<evidence type="ECO:0000313" key="3">
    <source>
        <dbReference type="Proteomes" id="UP000271678"/>
    </source>
</evidence>
<dbReference type="InterPro" id="IPR051678">
    <property type="entry name" value="AGP_Transferase"/>
</dbReference>
<dbReference type="OrthoDB" id="9797603at2"/>
<comment type="caution">
    <text evidence="2">The sequence shown here is derived from an EMBL/GenBank/DDBJ whole genome shotgun (WGS) entry which is preliminary data.</text>
</comment>
<dbReference type="InterPro" id="IPR002575">
    <property type="entry name" value="Aminoglycoside_PTrfase"/>
</dbReference>
<dbReference type="Pfam" id="PF01636">
    <property type="entry name" value="APH"/>
    <property type="match status" value="1"/>
</dbReference>
<name>A0A3M9LV66_9MICO</name>
<dbReference type="GO" id="GO:0016740">
    <property type="term" value="F:transferase activity"/>
    <property type="evidence" value="ECO:0007669"/>
    <property type="project" value="UniProtKB-KW"/>
</dbReference>
<gene>
    <name evidence="2" type="ORF">EFY87_19595</name>
</gene>
<accession>A0A3M9LV66</accession>
<sequence length="246" mass="27018">MDPVEIVVAHSERATLRVGDTFLKVDGDDERLRHEAELMAAAPVPTPRILWMRDHVVAMSALDGAPLGRLGEPMTASAAAWVATGTVIRILHEAPPPQRSAQQPAELTVALDDECAWLVDNGLLPAELVMHNRRVADAALRPWTPAFIHGDLQIAHVFIDDDQVTGILDWSEASAGDPLYDLAILTLGHPDRLDDLLVGYDSPVDRDVIRGWWSARSLLAARWLIEHGFDPDSPGCEFDVLRSALR</sequence>
<keyword evidence="2" id="KW-0808">Transferase</keyword>
<dbReference type="InterPro" id="IPR011009">
    <property type="entry name" value="Kinase-like_dom_sf"/>
</dbReference>
<dbReference type="Gene3D" id="3.90.1200.10">
    <property type="match status" value="1"/>
</dbReference>
<organism evidence="2 3">
    <name type="scientific">Flexivirga caeni</name>
    <dbReference type="NCBI Taxonomy" id="2294115"/>
    <lineage>
        <taxon>Bacteria</taxon>
        <taxon>Bacillati</taxon>
        <taxon>Actinomycetota</taxon>
        <taxon>Actinomycetes</taxon>
        <taxon>Micrococcales</taxon>
        <taxon>Dermacoccaceae</taxon>
        <taxon>Flexivirga</taxon>
    </lineage>
</organism>
<dbReference type="SUPFAM" id="SSF56112">
    <property type="entry name" value="Protein kinase-like (PK-like)"/>
    <property type="match status" value="1"/>
</dbReference>
<dbReference type="PANTHER" id="PTHR21310">
    <property type="entry name" value="AMINOGLYCOSIDE PHOSPHOTRANSFERASE-RELATED-RELATED"/>
    <property type="match status" value="1"/>
</dbReference>
<feature type="domain" description="Aminoglycoside phosphotransferase" evidence="1">
    <location>
        <begin position="33"/>
        <end position="189"/>
    </location>
</feature>
<dbReference type="AlphaFoldDB" id="A0A3M9LV66"/>
<reference evidence="2 3" key="1">
    <citation type="submission" date="2018-11" db="EMBL/GenBank/DDBJ databases">
        <title>Draft genome of Simplicispira Flexivirga sp. BO-16.</title>
        <authorList>
            <person name="Im W.T."/>
        </authorList>
    </citation>
    <scope>NUCLEOTIDE SEQUENCE [LARGE SCALE GENOMIC DNA]</scope>
    <source>
        <strain evidence="2 3">BO-16</strain>
    </source>
</reference>
<proteinExistence type="predicted"/>
<dbReference type="EMBL" id="RJJQ01000033">
    <property type="protein sequence ID" value="RNI17200.1"/>
    <property type="molecule type" value="Genomic_DNA"/>
</dbReference>
<evidence type="ECO:0000313" key="2">
    <source>
        <dbReference type="EMBL" id="RNI17200.1"/>
    </source>
</evidence>
<protein>
    <submittedName>
        <fullName evidence="2">Aminoglycoside phosphotransferase family protein</fullName>
    </submittedName>
</protein>
<dbReference type="PANTHER" id="PTHR21310:SF40">
    <property type="entry name" value="AMINOGLYCOSIDE PHOSPHOTRANSFERASE DOMAIN-CONTAINING PROTEIN-RELATED"/>
    <property type="match status" value="1"/>
</dbReference>
<dbReference type="Proteomes" id="UP000271678">
    <property type="component" value="Unassembled WGS sequence"/>
</dbReference>
<evidence type="ECO:0000259" key="1">
    <source>
        <dbReference type="Pfam" id="PF01636"/>
    </source>
</evidence>
<keyword evidence="3" id="KW-1185">Reference proteome</keyword>